<comment type="similarity">
    <text evidence="5">Belongs to the binding-protein-dependent transport system permease family.</text>
</comment>
<dbReference type="SUPFAM" id="SSF161098">
    <property type="entry name" value="MetI-like"/>
    <property type="match status" value="1"/>
</dbReference>
<proteinExistence type="inferred from homology"/>
<keyword evidence="4 5" id="KW-0472">Membrane</keyword>
<feature type="transmembrane region" description="Helical" evidence="5">
    <location>
        <begin position="140"/>
        <end position="164"/>
    </location>
</feature>
<keyword evidence="5" id="KW-0813">Transport</keyword>
<evidence type="ECO:0000256" key="2">
    <source>
        <dbReference type="ARBA" id="ARBA00022692"/>
    </source>
</evidence>
<dbReference type="STRING" id="1120976.SAMN03080606_02899"/>
<keyword evidence="2 5" id="KW-0812">Transmembrane</keyword>
<dbReference type="InterPro" id="IPR035906">
    <property type="entry name" value="MetI-like_sf"/>
</dbReference>
<dbReference type="AlphaFoldDB" id="A0A1G5JM55"/>
<dbReference type="PROSITE" id="PS50928">
    <property type="entry name" value="ABC_TM1"/>
    <property type="match status" value="1"/>
</dbReference>
<comment type="subcellular location">
    <subcellularLocation>
        <location evidence="5">Cell membrane</location>
        <topology evidence="5">Multi-pass membrane protein</topology>
    </subcellularLocation>
    <subcellularLocation>
        <location evidence="1">Membrane</location>
        <topology evidence="1">Multi-pass membrane protein</topology>
    </subcellularLocation>
</comment>
<feature type="transmembrane region" description="Helical" evidence="5">
    <location>
        <begin position="192"/>
        <end position="214"/>
    </location>
</feature>
<sequence length="328" mass="37256">MNSSKLKYLTLKVANNLLLMVMLILLSFALPRLIPGSPIAGFEEDIHILNTILPEETFNRFSEYYAPSEPLSKQLLIYLQNIINFDLGYSFYYGYPVLEVIKGRIGWTLLLSIMSILFSSLIAIPAGLYSAMKSNKTDRVLTFSIITLQAIPVFIIALIIQRIFAYRLGLFPSQGAYSIKIYSTTVSFFVDAGYHLILPLAASVISQIPSSFILMRNIVFRIKNEPYVEMAYFNNIDEISIGYFYIFKNCLPEIISKLNIHFMYAIAGTLFVEMIFSYPGIGYLLRVAVSARDYPLIQGIFLVIIVYAIAINILFEWILCQVSPRVSQ</sequence>
<organism evidence="7 8">
    <name type="scientific">Alkaliphilus peptidifermentans DSM 18978</name>
    <dbReference type="NCBI Taxonomy" id="1120976"/>
    <lineage>
        <taxon>Bacteria</taxon>
        <taxon>Bacillati</taxon>
        <taxon>Bacillota</taxon>
        <taxon>Clostridia</taxon>
        <taxon>Peptostreptococcales</taxon>
        <taxon>Natronincolaceae</taxon>
        <taxon>Alkaliphilus</taxon>
    </lineage>
</organism>
<gene>
    <name evidence="7" type="ORF">SAMN03080606_02899</name>
</gene>
<dbReference type="InterPro" id="IPR000515">
    <property type="entry name" value="MetI-like"/>
</dbReference>
<dbReference type="PANTHER" id="PTHR43376:SF1">
    <property type="entry name" value="OLIGOPEPTIDE TRANSPORT SYSTEM PERMEASE PROTEIN"/>
    <property type="match status" value="1"/>
</dbReference>
<feature type="transmembrane region" description="Helical" evidence="5">
    <location>
        <begin position="262"/>
        <end position="284"/>
    </location>
</feature>
<dbReference type="OrthoDB" id="9773221at2"/>
<dbReference type="Pfam" id="PF00528">
    <property type="entry name" value="BPD_transp_1"/>
    <property type="match status" value="1"/>
</dbReference>
<evidence type="ECO:0000256" key="5">
    <source>
        <dbReference type="RuleBase" id="RU363032"/>
    </source>
</evidence>
<name>A0A1G5JM55_9FIRM</name>
<dbReference type="RefSeq" id="WP_091545080.1">
    <property type="nucleotide sequence ID" value="NZ_FMUS01000020.1"/>
</dbReference>
<feature type="transmembrane region" description="Helical" evidence="5">
    <location>
        <begin position="296"/>
        <end position="319"/>
    </location>
</feature>
<dbReference type="Gene3D" id="1.10.3720.10">
    <property type="entry name" value="MetI-like"/>
    <property type="match status" value="1"/>
</dbReference>
<evidence type="ECO:0000313" key="8">
    <source>
        <dbReference type="Proteomes" id="UP000198636"/>
    </source>
</evidence>
<keyword evidence="3 5" id="KW-1133">Transmembrane helix</keyword>
<evidence type="ECO:0000256" key="3">
    <source>
        <dbReference type="ARBA" id="ARBA00022989"/>
    </source>
</evidence>
<protein>
    <submittedName>
        <fullName evidence="7">Peptide/nickel transport system permease protein</fullName>
    </submittedName>
</protein>
<keyword evidence="8" id="KW-1185">Reference proteome</keyword>
<reference evidence="7 8" key="1">
    <citation type="submission" date="2016-10" db="EMBL/GenBank/DDBJ databases">
        <authorList>
            <person name="de Groot N.N."/>
        </authorList>
    </citation>
    <scope>NUCLEOTIDE SEQUENCE [LARGE SCALE GENOMIC DNA]</scope>
    <source>
        <strain evidence="7 8">DSM 18978</strain>
    </source>
</reference>
<dbReference type="PANTHER" id="PTHR43376">
    <property type="entry name" value="OLIGOPEPTIDE TRANSPORT SYSTEM PERMEASE PROTEIN"/>
    <property type="match status" value="1"/>
</dbReference>
<accession>A0A1G5JM55</accession>
<feature type="domain" description="ABC transmembrane type-1" evidence="6">
    <location>
        <begin position="105"/>
        <end position="315"/>
    </location>
</feature>
<feature type="transmembrane region" description="Helical" evidence="5">
    <location>
        <begin position="105"/>
        <end position="128"/>
    </location>
</feature>
<dbReference type="EMBL" id="FMUS01000020">
    <property type="protein sequence ID" value="SCY88970.1"/>
    <property type="molecule type" value="Genomic_DNA"/>
</dbReference>
<evidence type="ECO:0000313" key="7">
    <source>
        <dbReference type="EMBL" id="SCY88970.1"/>
    </source>
</evidence>
<evidence type="ECO:0000259" key="6">
    <source>
        <dbReference type="PROSITE" id="PS50928"/>
    </source>
</evidence>
<dbReference type="Proteomes" id="UP000198636">
    <property type="component" value="Unassembled WGS sequence"/>
</dbReference>
<dbReference type="GO" id="GO:0055085">
    <property type="term" value="P:transmembrane transport"/>
    <property type="evidence" value="ECO:0007669"/>
    <property type="project" value="InterPro"/>
</dbReference>
<dbReference type="GO" id="GO:0005886">
    <property type="term" value="C:plasma membrane"/>
    <property type="evidence" value="ECO:0007669"/>
    <property type="project" value="UniProtKB-SubCell"/>
</dbReference>
<evidence type="ECO:0000256" key="1">
    <source>
        <dbReference type="ARBA" id="ARBA00004141"/>
    </source>
</evidence>
<evidence type="ECO:0000256" key="4">
    <source>
        <dbReference type="ARBA" id="ARBA00023136"/>
    </source>
</evidence>